<dbReference type="GO" id="GO:0016020">
    <property type="term" value="C:membrane"/>
    <property type="evidence" value="ECO:0007669"/>
    <property type="project" value="UniProtKB-SubCell"/>
</dbReference>
<evidence type="ECO:0000256" key="7">
    <source>
        <dbReference type="ARBA" id="ARBA00043987"/>
    </source>
</evidence>
<gene>
    <name evidence="9" type="ORF">C1706_04665</name>
</gene>
<feature type="transmembrane region" description="Helical" evidence="8">
    <location>
        <begin position="224"/>
        <end position="253"/>
    </location>
</feature>
<feature type="transmembrane region" description="Helical" evidence="8">
    <location>
        <begin position="360"/>
        <end position="386"/>
    </location>
</feature>
<evidence type="ECO:0000256" key="8">
    <source>
        <dbReference type="SAM" id="Phobius"/>
    </source>
</evidence>
<feature type="transmembrane region" description="Helical" evidence="8">
    <location>
        <begin position="64"/>
        <end position="84"/>
    </location>
</feature>
<accession>A0A4Q2EIG1</accession>
<name>A0A4Q2EIG1_9ACTN</name>
<sequence length="491" mass="52915">MNGFAENVGARWQDVVAAIRLAPVRLGLLGTTLLALGALSPAYLPQASPYWPIMRALGLDTEWARIMATALVIGAVNLLILAWYRLRPAVYHDVKPWAILCWWATPLVAAPPIFSHDAYSYAAQGWLIENGMNPYEVSPGVLPGTFADQVAWLWRYTPAPYGPLALTLAHWLDQLAGFNPYYSAVAQRIPALIGVALIVHFLPRIARQIGIDPHQTAWFSAINPLLVIDLIGGAHNDALMLGLIAVAICWAYQGWHWPAVVALGVGMAVKQPALLAAFPVAVIGSNWASWRWRDLVRFLPRALSTLGGVLAVFAAISWATGLGFGWLNAVSVPGMIVTLAPFSLIGWVCQQVFLALGMTAAAATVIPLLQTISLGIAAVLMVVLAVRFGRTEPLRFLAWAYLTFAVFGPALHTWYLLWGALFLPLAQVRDRVLRAAAAATSVLLAYGAGNLAWRNGQNDGGGQYIAIALAGVAAIVVWIILRRHAARASAA</sequence>
<feature type="transmembrane region" description="Helical" evidence="8">
    <location>
        <begin position="461"/>
        <end position="481"/>
    </location>
</feature>
<proteinExistence type="inferred from homology"/>
<dbReference type="NCBIfam" id="NF038066">
    <property type="entry name" value="MptB"/>
    <property type="match status" value="1"/>
</dbReference>
<dbReference type="AlphaFoldDB" id="A0A4Q2EIG1"/>
<comment type="similarity">
    <text evidence="7">Belongs to the MptA/B family.</text>
</comment>
<evidence type="ECO:0000256" key="3">
    <source>
        <dbReference type="ARBA" id="ARBA00022679"/>
    </source>
</evidence>
<keyword evidence="3" id="KW-0808">Transferase</keyword>
<evidence type="ECO:0000256" key="6">
    <source>
        <dbReference type="ARBA" id="ARBA00023136"/>
    </source>
</evidence>
<feature type="transmembrane region" description="Helical" evidence="8">
    <location>
        <begin position="326"/>
        <end position="348"/>
    </location>
</feature>
<organism evidence="9 10">
    <name type="scientific">Propioniciclava flava</name>
    <dbReference type="NCBI Taxonomy" id="2072026"/>
    <lineage>
        <taxon>Bacteria</taxon>
        <taxon>Bacillati</taxon>
        <taxon>Actinomycetota</taxon>
        <taxon>Actinomycetes</taxon>
        <taxon>Propionibacteriales</taxon>
        <taxon>Propionibacteriaceae</taxon>
        <taxon>Propioniciclava</taxon>
    </lineage>
</organism>
<comment type="subcellular location">
    <subcellularLocation>
        <location evidence="1">Membrane</location>
        <topology evidence="1">Multi-pass membrane protein</topology>
    </subcellularLocation>
</comment>
<dbReference type="Pfam" id="PF26314">
    <property type="entry name" value="MptA_B_family"/>
    <property type="match status" value="1"/>
</dbReference>
<reference evidence="9 10" key="1">
    <citation type="submission" date="2018-01" db="EMBL/GenBank/DDBJ databases">
        <title>Lactibacter flavus gen. nov., sp. nov., a novel bacterium of the family Propionibacteriaceae isolated from raw milk and dairy products.</title>
        <authorList>
            <person name="Wenning M."/>
            <person name="Breitenwieser F."/>
            <person name="Huptas C."/>
            <person name="von Neubeck M."/>
            <person name="Busse H.-J."/>
            <person name="Scherer S."/>
        </authorList>
    </citation>
    <scope>NUCLEOTIDE SEQUENCE [LARGE SCALE GENOMIC DNA]</scope>
    <source>
        <strain evidence="9 10">VG341</strain>
    </source>
</reference>
<evidence type="ECO:0000256" key="4">
    <source>
        <dbReference type="ARBA" id="ARBA00022692"/>
    </source>
</evidence>
<dbReference type="InterPro" id="IPR049829">
    <property type="entry name" value="MptA/B-like"/>
</dbReference>
<keyword evidence="5 8" id="KW-1133">Transmembrane helix</keyword>
<protein>
    <submittedName>
        <fullName evidence="9">DUF2029 domain-containing protein</fullName>
    </submittedName>
</protein>
<evidence type="ECO:0000313" key="10">
    <source>
        <dbReference type="Proteomes" id="UP000290624"/>
    </source>
</evidence>
<dbReference type="RefSeq" id="WP_129458043.1">
    <property type="nucleotide sequence ID" value="NZ_PPCV01000002.1"/>
</dbReference>
<feature type="transmembrane region" description="Helical" evidence="8">
    <location>
        <begin position="432"/>
        <end position="449"/>
    </location>
</feature>
<keyword evidence="4 8" id="KW-0812">Transmembrane</keyword>
<keyword evidence="10" id="KW-1185">Reference proteome</keyword>
<feature type="transmembrane region" description="Helical" evidence="8">
    <location>
        <begin position="302"/>
        <end position="320"/>
    </location>
</feature>
<keyword evidence="6 8" id="KW-0472">Membrane</keyword>
<evidence type="ECO:0000256" key="5">
    <source>
        <dbReference type="ARBA" id="ARBA00022989"/>
    </source>
</evidence>
<evidence type="ECO:0000256" key="2">
    <source>
        <dbReference type="ARBA" id="ARBA00022676"/>
    </source>
</evidence>
<feature type="transmembrane region" description="Helical" evidence="8">
    <location>
        <begin position="398"/>
        <end position="425"/>
    </location>
</feature>
<feature type="transmembrane region" description="Helical" evidence="8">
    <location>
        <begin position="26"/>
        <end position="44"/>
    </location>
</feature>
<keyword evidence="2" id="KW-0328">Glycosyltransferase</keyword>
<dbReference type="OrthoDB" id="5242303at2"/>
<dbReference type="GO" id="GO:0016757">
    <property type="term" value="F:glycosyltransferase activity"/>
    <property type="evidence" value="ECO:0007669"/>
    <property type="project" value="UniProtKB-KW"/>
</dbReference>
<evidence type="ECO:0000256" key="1">
    <source>
        <dbReference type="ARBA" id="ARBA00004141"/>
    </source>
</evidence>
<dbReference type="Proteomes" id="UP000290624">
    <property type="component" value="Unassembled WGS sequence"/>
</dbReference>
<comment type="caution">
    <text evidence="9">The sequence shown here is derived from an EMBL/GenBank/DDBJ whole genome shotgun (WGS) entry which is preliminary data.</text>
</comment>
<evidence type="ECO:0000313" key="9">
    <source>
        <dbReference type="EMBL" id="RXW33139.1"/>
    </source>
</evidence>
<feature type="transmembrane region" description="Helical" evidence="8">
    <location>
        <begin position="273"/>
        <end position="290"/>
    </location>
</feature>
<dbReference type="EMBL" id="PPCV01000002">
    <property type="protein sequence ID" value="RXW33139.1"/>
    <property type="molecule type" value="Genomic_DNA"/>
</dbReference>